<dbReference type="PANTHER" id="PTHR30309">
    <property type="entry name" value="INNER MEMBRANE PROTEIN YGIH"/>
    <property type="match status" value="1"/>
</dbReference>
<evidence type="ECO:0000256" key="3">
    <source>
        <dbReference type="ARBA" id="ARBA00022679"/>
    </source>
</evidence>
<keyword evidence="2 10" id="KW-0444">Lipid biosynthesis</keyword>
<feature type="transmembrane region" description="Helical" evidence="10">
    <location>
        <begin position="148"/>
        <end position="165"/>
    </location>
</feature>
<comment type="caution">
    <text evidence="11">The sequence shown here is derived from an EMBL/GenBank/DDBJ whole genome shotgun (WGS) entry which is preliminary data.</text>
</comment>
<evidence type="ECO:0000256" key="8">
    <source>
        <dbReference type="ARBA" id="ARBA00023209"/>
    </source>
</evidence>
<keyword evidence="5 10" id="KW-1133">Transmembrane helix</keyword>
<dbReference type="PANTHER" id="PTHR30309:SF0">
    <property type="entry name" value="GLYCEROL-3-PHOSPHATE ACYLTRANSFERASE-RELATED"/>
    <property type="match status" value="1"/>
</dbReference>
<dbReference type="Proteomes" id="UP000177575">
    <property type="component" value="Unassembled WGS sequence"/>
</dbReference>
<gene>
    <name evidence="10" type="primary">plsY</name>
    <name evidence="11" type="ORF">A2388_02875</name>
</gene>
<comment type="function">
    <text evidence="10">Catalyzes the transfer of an acyl group from acyl-phosphate (acyl-PO(4)) to glycerol-3-phosphate (G3P) to form lysophosphatidic acid (LPA). This enzyme utilizes acyl-phosphate as fatty acyl donor, but not acyl-CoA or acyl-ACP.</text>
</comment>
<dbReference type="NCBIfam" id="TIGR00023">
    <property type="entry name" value="glycerol-3-phosphate 1-O-acyltransferase PlsY"/>
    <property type="match status" value="1"/>
</dbReference>
<protein>
    <recommendedName>
        <fullName evidence="10">Glycerol-3-phosphate acyltransferase</fullName>
    </recommendedName>
    <alternativeName>
        <fullName evidence="10">Acyl-PO4 G3P acyltransferase</fullName>
    </alternativeName>
    <alternativeName>
        <fullName evidence="10">Acyl-phosphate--glycerol-3-phosphate acyltransferase</fullName>
    </alternativeName>
    <alternativeName>
        <fullName evidence="10">G3P acyltransferase</fullName>
        <shortName evidence="10">GPAT</shortName>
        <ecNumber evidence="10">2.3.1.275</ecNumber>
    </alternativeName>
    <alternativeName>
        <fullName evidence="10">Lysophosphatidic acid synthase</fullName>
        <shortName evidence="10">LPA synthase</shortName>
    </alternativeName>
</protein>
<keyword evidence="6 10" id="KW-0443">Lipid metabolism</keyword>
<keyword evidence="7 10" id="KW-0472">Membrane</keyword>
<dbReference type="UniPathway" id="UPA00085"/>
<dbReference type="GO" id="GO:0005886">
    <property type="term" value="C:plasma membrane"/>
    <property type="evidence" value="ECO:0007669"/>
    <property type="project" value="UniProtKB-SubCell"/>
</dbReference>
<comment type="pathway">
    <text evidence="10">Lipid metabolism; phospholipid metabolism.</text>
</comment>
<keyword evidence="8 10" id="KW-0594">Phospholipid biosynthesis</keyword>
<feature type="transmembrane region" description="Helical" evidence="10">
    <location>
        <begin position="111"/>
        <end position="136"/>
    </location>
</feature>
<evidence type="ECO:0000313" key="11">
    <source>
        <dbReference type="EMBL" id="OHA55157.1"/>
    </source>
</evidence>
<reference evidence="11 12" key="1">
    <citation type="journal article" date="2016" name="Nat. Commun.">
        <title>Thousands of microbial genomes shed light on interconnected biogeochemical processes in an aquifer system.</title>
        <authorList>
            <person name="Anantharaman K."/>
            <person name="Brown C.T."/>
            <person name="Hug L.A."/>
            <person name="Sharon I."/>
            <person name="Castelle C.J."/>
            <person name="Probst A.J."/>
            <person name="Thomas B.C."/>
            <person name="Singh A."/>
            <person name="Wilkins M.J."/>
            <person name="Karaoz U."/>
            <person name="Brodie E.L."/>
            <person name="Williams K.H."/>
            <person name="Hubbard S.S."/>
            <person name="Banfield J.F."/>
        </authorList>
    </citation>
    <scope>NUCLEOTIDE SEQUENCE [LARGE SCALE GENOMIC DNA]</scope>
</reference>
<dbReference type="AlphaFoldDB" id="A0A1G2Q3M3"/>
<dbReference type="InterPro" id="IPR003811">
    <property type="entry name" value="G3P_acylTferase_PlsY"/>
</dbReference>
<comment type="catalytic activity">
    <reaction evidence="10">
        <text>an acyl phosphate + sn-glycerol 3-phosphate = a 1-acyl-sn-glycero-3-phosphate + phosphate</text>
        <dbReference type="Rhea" id="RHEA:34075"/>
        <dbReference type="ChEBI" id="CHEBI:43474"/>
        <dbReference type="ChEBI" id="CHEBI:57597"/>
        <dbReference type="ChEBI" id="CHEBI:57970"/>
        <dbReference type="ChEBI" id="CHEBI:59918"/>
        <dbReference type="EC" id="2.3.1.275"/>
    </reaction>
</comment>
<comment type="subcellular location">
    <subcellularLocation>
        <location evidence="10">Cell membrane</location>
        <topology evidence="10">Multi-pass membrane protein</topology>
    </subcellularLocation>
</comment>
<dbReference type="Pfam" id="PF02660">
    <property type="entry name" value="G3P_acyltransf"/>
    <property type="match status" value="1"/>
</dbReference>
<evidence type="ECO:0000313" key="12">
    <source>
        <dbReference type="Proteomes" id="UP000177575"/>
    </source>
</evidence>
<dbReference type="GO" id="GO:0043772">
    <property type="term" value="F:acyl-phosphate glycerol-3-phosphate acyltransferase activity"/>
    <property type="evidence" value="ECO:0007669"/>
    <property type="project" value="UniProtKB-UniRule"/>
</dbReference>
<evidence type="ECO:0000256" key="7">
    <source>
        <dbReference type="ARBA" id="ARBA00023136"/>
    </source>
</evidence>
<feature type="transmembrane region" description="Helical" evidence="10">
    <location>
        <begin position="81"/>
        <end position="99"/>
    </location>
</feature>
<evidence type="ECO:0000256" key="1">
    <source>
        <dbReference type="ARBA" id="ARBA00022475"/>
    </source>
</evidence>
<keyword evidence="11" id="KW-0012">Acyltransferase</keyword>
<name>A0A1G2Q3M3_9BACT</name>
<evidence type="ECO:0000256" key="2">
    <source>
        <dbReference type="ARBA" id="ARBA00022516"/>
    </source>
</evidence>
<comment type="subunit">
    <text evidence="10">Probably interacts with PlsX.</text>
</comment>
<evidence type="ECO:0000256" key="10">
    <source>
        <dbReference type="HAMAP-Rule" id="MF_01043"/>
    </source>
</evidence>
<comment type="similarity">
    <text evidence="10">Belongs to the PlsY family.</text>
</comment>
<evidence type="ECO:0000256" key="5">
    <source>
        <dbReference type="ARBA" id="ARBA00022989"/>
    </source>
</evidence>
<proteinExistence type="inferred from homology"/>
<keyword evidence="9 10" id="KW-1208">Phospholipid metabolism</keyword>
<keyword evidence="4 10" id="KW-0812">Transmembrane</keyword>
<keyword evidence="1 10" id="KW-1003">Cell membrane</keyword>
<feature type="transmembrane region" description="Helical" evidence="10">
    <location>
        <begin position="171"/>
        <end position="188"/>
    </location>
</feature>
<sequence>MEFVILILLSYLLGSVPGGYLIAKLNKVDITKVGSGNIGTTNVWRTLGPKWGIATFLFDAGKGLLALILVNILFNQPMVGYYIIAGALAILGHFKSIFLKFKGGKTVATSLGVIIGLIIVKLLPIWFAVIIIGVFLLTLWRKREVSRASMYAAITAVIIKLVFYGGFNQQSFEVTIFIIGILVLIIFTHRENIKRIQEGIERKI</sequence>
<dbReference type="EC" id="2.3.1.275" evidence="10"/>
<dbReference type="HAMAP" id="MF_01043">
    <property type="entry name" value="PlsY"/>
    <property type="match status" value="1"/>
</dbReference>
<organism evidence="11 12">
    <name type="scientific">Candidatus Veblenbacteria bacterium RIFOXYB1_FULL_43_13</name>
    <dbReference type="NCBI Taxonomy" id="1802426"/>
    <lineage>
        <taxon>Bacteria</taxon>
        <taxon>Candidatus Vebleniibacteriota</taxon>
    </lineage>
</organism>
<dbReference type="EMBL" id="MHTC01000024">
    <property type="protein sequence ID" value="OHA55157.1"/>
    <property type="molecule type" value="Genomic_DNA"/>
</dbReference>
<dbReference type="SMART" id="SM01207">
    <property type="entry name" value="G3P_acyltransf"/>
    <property type="match status" value="1"/>
</dbReference>
<keyword evidence="3 10" id="KW-0808">Transferase</keyword>
<evidence type="ECO:0000256" key="6">
    <source>
        <dbReference type="ARBA" id="ARBA00023098"/>
    </source>
</evidence>
<accession>A0A1G2Q3M3</accession>
<evidence type="ECO:0000256" key="9">
    <source>
        <dbReference type="ARBA" id="ARBA00023264"/>
    </source>
</evidence>
<feature type="transmembrane region" description="Helical" evidence="10">
    <location>
        <begin position="51"/>
        <end position="74"/>
    </location>
</feature>
<evidence type="ECO:0000256" key="4">
    <source>
        <dbReference type="ARBA" id="ARBA00022692"/>
    </source>
</evidence>
<dbReference type="GO" id="GO:0008654">
    <property type="term" value="P:phospholipid biosynthetic process"/>
    <property type="evidence" value="ECO:0007669"/>
    <property type="project" value="UniProtKB-UniRule"/>
</dbReference>